<feature type="DNA-binding region" description="H-T-H motif" evidence="2">
    <location>
        <begin position="107"/>
        <end position="126"/>
    </location>
</feature>
<name>A0A933RY44_RHOPL</name>
<dbReference type="SUPFAM" id="SSF46689">
    <property type="entry name" value="Homeodomain-like"/>
    <property type="match status" value="1"/>
</dbReference>
<dbReference type="Pfam" id="PF17938">
    <property type="entry name" value="TetR_C_29"/>
    <property type="match status" value="1"/>
</dbReference>
<organism evidence="5 6">
    <name type="scientific">Rhodopseudomonas palustris</name>
    <dbReference type="NCBI Taxonomy" id="1076"/>
    <lineage>
        <taxon>Bacteria</taxon>
        <taxon>Pseudomonadati</taxon>
        <taxon>Pseudomonadota</taxon>
        <taxon>Alphaproteobacteria</taxon>
        <taxon>Hyphomicrobiales</taxon>
        <taxon>Nitrobacteraceae</taxon>
        <taxon>Rhodopseudomonas</taxon>
    </lineage>
</organism>
<evidence type="ECO:0000259" key="4">
    <source>
        <dbReference type="PROSITE" id="PS50977"/>
    </source>
</evidence>
<dbReference type="PANTHER" id="PTHR30328:SF54">
    <property type="entry name" value="HTH-TYPE TRANSCRIPTIONAL REPRESSOR SCO4008"/>
    <property type="match status" value="1"/>
</dbReference>
<dbReference type="InterPro" id="IPR050109">
    <property type="entry name" value="HTH-type_TetR-like_transc_reg"/>
</dbReference>
<evidence type="ECO:0000256" key="2">
    <source>
        <dbReference type="PROSITE-ProRule" id="PRU00335"/>
    </source>
</evidence>
<proteinExistence type="predicted"/>
<evidence type="ECO:0000256" key="3">
    <source>
        <dbReference type="SAM" id="MobiDB-lite"/>
    </source>
</evidence>
<dbReference type="InterPro" id="IPR041474">
    <property type="entry name" value="NicS_C"/>
</dbReference>
<evidence type="ECO:0000313" key="5">
    <source>
        <dbReference type="EMBL" id="MBI5128613.1"/>
    </source>
</evidence>
<keyword evidence="1 2" id="KW-0238">DNA-binding</keyword>
<gene>
    <name evidence="5" type="ORF">HZA66_04180</name>
</gene>
<comment type="caution">
    <text evidence="5">The sequence shown here is derived from an EMBL/GenBank/DDBJ whole genome shotgun (WGS) entry which is preliminary data.</text>
</comment>
<sequence>MTHRQIHHAKGHDPTASYGPLRYHATPSVTSGSDSPFDRSSEIRDRLQAARLRLCAVSMDVTSRKIGAMKARRATTKIGTRDPLATKAKILDAATREFAMRGYDGARVGEVVKRARCNINLVYHYFGNKEKLFIAVMERAYSRIRLHHKDMELRNADPQDAMRGLIVSTFRMFVDSPETIGLLVSENIHRARHIKNSPLIVSMYDALLDFMRETLDRGVATGVFRSGVDPTDLFISINAEGYFYLSNRHTLGVILHQDFMTEARLRQREAFITDVIMGFLRP</sequence>
<dbReference type="PANTHER" id="PTHR30328">
    <property type="entry name" value="TRANSCRIPTIONAL REPRESSOR"/>
    <property type="match status" value="1"/>
</dbReference>
<dbReference type="EMBL" id="JACRJB010000014">
    <property type="protein sequence ID" value="MBI5128613.1"/>
    <property type="molecule type" value="Genomic_DNA"/>
</dbReference>
<evidence type="ECO:0000313" key="6">
    <source>
        <dbReference type="Proteomes" id="UP000782519"/>
    </source>
</evidence>
<dbReference type="PROSITE" id="PS50977">
    <property type="entry name" value="HTH_TETR_2"/>
    <property type="match status" value="1"/>
</dbReference>
<dbReference type="PRINTS" id="PR00455">
    <property type="entry name" value="HTHTETR"/>
</dbReference>
<dbReference type="InterPro" id="IPR001647">
    <property type="entry name" value="HTH_TetR"/>
</dbReference>
<dbReference type="Proteomes" id="UP000782519">
    <property type="component" value="Unassembled WGS sequence"/>
</dbReference>
<dbReference type="SUPFAM" id="SSF48498">
    <property type="entry name" value="Tetracyclin repressor-like, C-terminal domain"/>
    <property type="match status" value="1"/>
</dbReference>
<feature type="domain" description="HTH tetR-type" evidence="4">
    <location>
        <begin position="84"/>
        <end position="144"/>
    </location>
</feature>
<evidence type="ECO:0000256" key="1">
    <source>
        <dbReference type="ARBA" id="ARBA00023125"/>
    </source>
</evidence>
<dbReference type="GO" id="GO:0003677">
    <property type="term" value="F:DNA binding"/>
    <property type="evidence" value="ECO:0007669"/>
    <property type="project" value="UniProtKB-UniRule"/>
</dbReference>
<dbReference type="InterPro" id="IPR036271">
    <property type="entry name" value="Tet_transcr_reg_TetR-rel_C_sf"/>
</dbReference>
<dbReference type="Gene3D" id="1.10.357.10">
    <property type="entry name" value="Tetracycline Repressor, domain 2"/>
    <property type="match status" value="1"/>
</dbReference>
<dbReference type="Pfam" id="PF00440">
    <property type="entry name" value="TetR_N"/>
    <property type="match status" value="1"/>
</dbReference>
<protein>
    <submittedName>
        <fullName evidence="5">TetR family transcriptional regulator</fullName>
    </submittedName>
</protein>
<feature type="region of interest" description="Disordered" evidence="3">
    <location>
        <begin position="1"/>
        <end position="40"/>
    </location>
</feature>
<reference evidence="5" key="1">
    <citation type="submission" date="2020-07" db="EMBL/GenBank/DDBJ databases">
        <title>Huge and variable diversity of episymbiotic CPR bacteria and DPANN archaea in groundwater ecosystems.</title>
        <authorList>
            <person name="He C.Y."/>
            <person name="Keren R."/>
            <person name="Whittaker M."/>
            <person name="Farag I.F."/>
            <person name="Doudna J."/>
            <person name="Cate J.H.D."/>
            <person name="Banfield J.F."/>
        </authorList>
    </citation>
    <scope>NUCLEOTIDE SEQUENCE</scope>
    <source>
        <strain evidence="5">NC_groundwater_1818_Pr3_B-0.1um_66_35</strain>
    </source>
</reference>
<dbReference type="AlphaFoldDB" id="A0A933RY44"/>
<dbReference type="InterPro" id="IPR009057">
    <property type="entry name" value="Homeodomain-like_sf"/>
</dbReference>
<accession>A0A933RY44</accession>
<feature type="compositionally biased region" description="Basic residues" evidence="3">
    <location>
        <begin position="1"/>
        <end position="10"/>
    </location>
</feature>